<sequence length="81" mass="9615">MGTKSGIRIQESKSSVQKLGTKRRRRRRFIALLNFLSLYKNECNQQLQNSRLRLFSLLYGQRPRQNQIPNFFSTLFPIPQT</sequence>
<evidence type="ECO:0000313" key="3">
    <source>
        <dbReference type="Proteomes" id="UP000030748"/>
    </source>
</evidence>
<gene>
    <name evidence="2" type="ORF">MIMGU_mgv11b014497mg</name>
</gene>
<dbReference type="Proteomes" id="UP000030748">
    <property type="component" value="Unassembled WGS sequence"/>
</dbReference>
<feature type="region of interest" description="Disordered" evidence="1">
    <location>
        <begin position="1"/>
        <end position="20"/>
    </location>
</feature>
<organism evidence="2 3">
    <name type="scientific">Erythranthe guttata</name>
    <name type="common">Yellow monkey flower</name>
    <name type="synonym">Mimulus guttatus</name>
    <dbReference type="NCBI Taxonomy" id="4155"/>
    <lineage>
        <taxon>Eukaryota</taxon>
        <taxon>Viridiplantae</taxon>
        <taxon>Streptophyta</taxon>
        <taxon>Embryophyta</taxon>
        <taxon>Tracheophyta</taxon>
        <taxon>Spermatophyta</taxon>
        <taxon>Magnoliopsida</taxon>
        <taxon>eudicotyledons</taxon>
        <taxon>Gunneridae</taxon>
        <taxon>Pentapetalae</taxon>
        <taxon>asterids</taxon>
        <taxon>lamiids</taxon>
        <taxon>Lamiales</taxon>
        <taxon>Phrymaceae</taxon>
        <taxon>Erythranthe</taxon>
    </lineage>
</organism>
<dbReference type="EMBL" id="KI632201">
    <property type="protein sequence ID" value="EYU22610.1"/>
    <property type="molecule type" value="Genomic_DNA"/>
</dbReference>
<name>A0A022Q7U7_ERYGU</name>
<reference evidence="2 3" key="1">
    <citation type="journal article" date="2013" name="Proc. Natl. Acad. Sci. U.S.A.">
        <title>Fine-scale variation in meiotic recombination in Mimulus inferred from population shotgun sequencing.</title>
        <authorList>
            <person name="Hellsten U."/>
            <person name="Wright K.M."/>
            <person name="Jenkins J."/>
            <person name="Shu S."/>
            <person name="Yuan Y."/>
            <person name="Wessler S.R."/>
            <person name="Schmutz J."/>
            <person name="Willis J.H."/>
            <person name="Rokhsar D.S."/>
        </authorList>
    </citation>
    <scope>NUCLEOTIDE SEQUENCE [LARGE SCALE GENOMIC DNA]</scope>
    <source>
        <strain evidence="3">cv. DUN x IM62</strain>
    </source>
</reference>
<keyword evidence="3" id="KW-1185">Reference proteome</keyword>
<accession>A0A022Q7U7</accession>
<evidence type="ECO:0000256" key="1">
    <source>
        <dbReference type="SAM" id="MobiDB-lite"/>
    </source>
</evidence>
<proteinExistence type="predicted"/>
<dbReference type="AlphaFoldDB" id="A0A022Q7U7"/>
<evidence type="ECO:0000313" key="2">
    <source>
        <dbReference type="EMBL" id="EYU22610.1"/>
    </source>
</evidence>
<protein>
    <submittedName>
        <fullName evidence="2">Uncharacterized protein</fullName>
    </submittedName>
</protein>